<name>A0A919QA14_9ACTN</name>
<comment type="caution">
    <text evidence="1">The sequence shown here is derived from an EMBL/GenBank/DDBJ whole genome shotgun (WGS) entry which is preliminary data.</text>
</comment>
<dbReference type="Proteomes" id="UP000640052">
    <property type="component" value="Unassembled WGS sequence"/>
</dbReference>
<proteinExistence type="predicted"/>
<dbReference type="EMBL" id="BOOA01000014">
    <property type="protein sequence ID" value="GIH23949.1"/>
    <property type="molecule type" value="Genomic_DNA"/>
</dbReference>
<organism evidence="1 2">
    <name type="scientific">Acrocarpospora phusangensis</name>
    <dbReference type="NCBI Taxonomy" id="1070424"/>
    <lineage>
        <taxon>Bacteria</taxon>
        <taxon>Bacillati</taxon>
        <taxon>Actinomycetota</taxon>
        <taxon>Actinomycetes</taxon>
        <taxon>Streptosporangiales</taxon>
        <taxon>Streptosporangiaceae</taxon>
        <taxon>Acrocarpospora</taxon>
    </lineage>
</organism>
<sequence>MAVLGVWDGRVPDLAVRARTGTRPIRDALHTVHSGHVGDCVAWLMAGIVVFAQLEIA</sequence>
<dbReference type="AlphaFoldDB" id="A0A919QA14"/>
<reference evidence="1" key="1">
    <citation type="submission" date="2021-01" db="EMBL/GenBank/DDBJ databases">
        <title>Whole genome shotgun sequence of Acrocarpospora phusangensis NBRC 108782.</title>
        <authorList>
            <person name="Komaki H."/>
            <person name="Tamura T."/>
        </authorList>
    </citation>
    <scope>NUCLEOTIDE SEQUENCE</scope>
    <source>
        <strain evidence="1">NBRC 108782</strain>
    </source>
</reference>
<evidence type="ECO:0000313" key="1">
    <source>
        <dbReference type="EMBL" id="GIH23949.1"/>
    </source>
</evidence>
<protein>
    <submittedName>
        <fullName evidence="1">Uncharacterized protein</fullName>
    </submittedName>
</protein>
<gene>
    <name evidence="1" type="ORF">Aph01nite_22590</name>
</gene>
<keyword evidence="2" id="KW-1185">Reference proteome</keyword>
<accession>A0A919QA14</accession>
<evidence type="ECO:0000313" key="2">
    <source>
        <dbReference type="Proteomes" id="UP000640052"/>
    </source>
</evidence>